<dbReference type="SMART" id="SM00796">
    <property type="entry name" value="AHS1"/>
    <property type="match status" value="1"/>
</dbReference>
<protein>
    <submittedName>
        <fullName evidence="5">5-oxoprolinase subunit PxpB</fullName>
        <ecNumber evidence="5">3.5.2.9</ecNumber>
    </submittedName>
</protein>
<gene>
    <name evidence="5" type="primary">pxpB</name>
    <name evidence="5" type="ORF">L2W38_06915</name>
</gene>
<dbReference type="GO" id="GO:0017168">
    <property type="term" value="F:5-oxoprolinase (ATP-hydrolyzing) activity"/>
    <property type="evidence" value="ECO:0007669"/>
    <property type="project" value="UniProtKB-EC"/>
</dbReference>
<keyword evidence="2 5" id="KW-0378">Hydrolase</keyword>
<accession>A0ABS9EMX7</accession>
<dbReference type="EMBL" id="JAKGUD010000006">
    <property type="protein sequence ID" value="MCF4142542.1"/>
    <property type="molecule type" value="Genomic_DNA"/>
</dbReference>
<dbReference type="RefSeq" id="WP_236099267.1">
    <property type="nucleotide sequence ID" value="NZ_JAKGUD010000006.1"/>
</dbReference>
<organism evidence="5 6">
    <name type="scientific">Dethiosulfovibrio marinus</name>
    <dbReference type="NCBI Taxonomy" id="133532"/>
    <lineage>
        <taxon>Bacteria</taxon>
        <taxon>Thermotogati</taxon>
        <taxon>Synergistota</taxon>
        <taxon>Synergistia</taxon>
        <taxon>Synergistales</taxon>
        <taxon>Dethiosulfovibrionaceae</taxon>
        <taxon>Dethiosulfovibrio</taxon>
    </lineage>
</organism>
<evidence type="ECO:0000313" key="5">
    <source>
        <dbReference type="EMBL" id="MCF4142542.1"/>
    </source>
</evidence>
<evidence type="ECO:0000256" key="1">
    <source>
        <dbReference type="ARBA" id="ARBA00022741"/>
    </source>
</evidence>
<dbReference type="Gene3D" id="2.40.100.10">
    <property type="entry name" value="Cyclophilin-like"/>
    <property type="match status" value="1"/>
</dbReference>
<dbReference type="Proteomes" id="UP001200430">
    <property type="component" value="Unassembled WGS sequence"/>
</dbReference>
<evidence type="ECO:0000256" key="2">
    <source>
        <dbReference type="ARBA" id="ARBA00022801"/>
    </source>
</evidence>
<dbReference type="PANTHER" id="PTHR34698:SF2">
    <property type="entry name" value="5-OXOPROLINASE SUBUNIT B"/>
    <property type="match status" value="1"/>
</dbReference>
<feature type="domain" description="Carboxyltransferase" evidence="4">
    <location>
        <begin position="6"/>
        <end position="207"/>
    </location>
</feature>
<dbReference type="EC" id="3.5.2.9" evidence="5"/>
<name>A0ABS9EMX7_9BACT</name>
<reference evidence="5 6" key="1">
    <citation type="submission" date="2022-01" db="EMBL/GenBank/DDBJ databases">
        <title>Dethiosulfovibrio faecalis sp. nov., a novel proteolytic, non-sulfur-reducing bacterium isolated from a marine aquaculture solid waste bioreactor.</title>
        <authorList>
            <person name="Grabowski S."/>
            <person name="Apolinario E."/>
            <person name="Schneider N."/>
            <person name="Marshall C.W."/>
            <person name="Sowers K.R."/>
        </authorList>
    </citation>
    <scope>NUCLEOTIDE SEQUENCE [LARGE SCALE GENOMIC DNA]</scope>
    <source>
        <strain evidence="5 6">DSM 12537</strain>
    </source>
</reference>
<dbReference type="Gene3D" id="3.30.1360.40">
    <property type="match status" value="1"/>
</dbReference>
<dbReference type="Pfam" id="PF02682">
    <property type="entry name" value="CT_C_D"/>
    <property type="match status" value="1"/>
</dbReference>
<dbReference type="InterPro" id="IPR010016">
    <property type="entry name" value="PxpB"/>
</dbReference>
<dbReference type="NCBIfam" id="TIGR00370">
    <property type="entry name" value="5-oxoprolinase subunit PxpB"/>
    <property type="match status" value="1"/>
</dbReference>
<proteinExistence type="predicted"/>
<evidence type="ECO:0000256" key="3">
    <source>
        <dbReference type="ARBA" id="ARBA00022840"/>
    </source>
</evidence>
<dbReference type="SUPFAM" id="SSF160467">
    <property type="entry name" value="PH0987 N-terminal domain-like"/>
    <property type="match status" value="1"/>
</dbReference>
<keyword evidence="3" id="KW-0067">ATP-binding</keyword>
<evidence type="ECO:0000313" key="6">
    <source>
        <dbReference type="Proteomes" id="UP001200430"/>
    </source>
</evidence>
<comment type="caution">
    <text evidence="5">The sequence shown here is derived from an EMBL/GenBank/DDBJ whole genome shotgun (WGS) entry which is preliminary data.</text>
</comment>
<keyword evidence="6" id="KW-1185">Reference proteome</keyword>
<sequence>MKETEPKIRPAGDSCLVVDFGNAIALEINAKVQTLRSNLEARPVPGIMELMPTYRSLAVYFDPMETNLEGLRETISAEIGSIDEQVEIGSKEAVIPVCYGGEYGPDLESVAKHHGISEEEVIRRHCSNSCYCYMLGFTPGFSYLGGMDESIATPRLETPRELIPAGSVGIAGKQTGIYPIDSPGGWQLIGRTPLVMYDPAREPATLLDAGLWIRFRPVQKDEYLDIREKAIKNAYELEIVEKGDGTL</sequence>
<dbReference type="SUPFAM" id="SSF50891">
    <property type="entry name" value="Cyclophilin-like"/>
    <property type="match status" value="1"/>
</dbReference>
<dbReference type="PANTHER" id="PTHR34698">
    <property type="entry name" value="5-OXOPROLINASE SUBUNIT B"/>
    <property type="match status" value="1"/>
</dbReference>
<keyword evidence="1" id="KW-0547">Nucleotide-binding</keyword>
<dbReference type="InterPro" id="IPR003833">
    <property type="entry name" value="CT_C_D"/>
</dbReference>
<evidence type="ECO:0000259" key="4">
    <source>
        <dbReference type="SMART" id="SM00796"/>
    </source>
</evidence>
<dbReference type="InterPro" id="IPR029000">
    <property type="entry name" value="Cyclophilin-like_dom_sf"/>
</dbReference>